<dbReference type="Gene3D" id="3.20.20.80">
    <property type="entry name" value="Glycosidases"/>
    <property type="match status" value="1"/>
</dbReference>
<dbReference type="EMBL" id="ABCC02000024">
    <property type="protein sequence ID" value="EDP17112.1"/>
    <property type="molecule type" value="Genomic_DNA"/>
</dbReference>
<evidence type="ECO:0000313" key="4">
    <source>
        <dbReference type="Proteomes" id="UP000005396"/>
    </source>
</evidence>
<dbReference type="SUPFAM" id="SSF51445">
    <property type="entry name" value="(Trans)glycosidases"/>
    <property type="match status" value="1"/>
</dbReference>
<dbReference type="HOGENOM" id="CLU_020253_0_0_9"/>
<dbReference type="eggNOG" id="COG3858">
    <property type="taxonomic scope" value="Bacteria"/>
</dbReference>
<accession>A8RPZ1</accession>
<comment type="caution">
    <text evidence="3">The sequence shown here is derived from an EMBL/GenBank/DDBJ whole genome shotgun (WGS) entry which is preliminary data.</text>
</comment>
<dbReference type="SMART" id="SM00636">
    <property type="entry name" value="Glyco_18"/>
    <property type="match status" value="1"/>
</dbReference>
<dbReference type="PROSITE" id="PS51910">
    <property type="entry name" value="GH18_2"/>
    <property type="match status" value="1"/>
</dbReference>
<dbReference type="CAZy" id="GH18">
    <property type="family name" value="Glycoside Hydrolase Family 18"/>
</dbReference>
<dbReference type="InterPro" id="IPR011583">
    <property type="entry name" value="Chitinase_II/V-like_cat"/>
</dbReference>
<dbReference type="InterPro" id="IPR029070">
    <property type="entry name" value="Chitinase_insertion_sf"/>
</dbReference>
<dbReference type="Gene3D" id="2.30.30.40">
    <property type="entry name" value="SH3 Domains"/>
    <property type="match status" value="1"/>
</dbReference>
<dbReference type="InterPro" id="IPR017853">
    <property type="entry name" value="GH"/>
</dbReference>
<dbReference type="Pfam" id="PF00704">
    <property type="entry name" value="Glyco_hydro_18"/>
    <property type="match status" value="1"/>
</dbReference>
<protein>
    <recommendedName>
        <fullName evidence="2">GH18 domain-containing protein</fullName>
    </recommendedName>
</protein>
<dbReference type="Pfam" id="PF18348">
    <property type="entry name" value="SH3_16"/>
    <property type="match status" value="1"/>
</dbReference>
<evidence type="ECO:0000256" key="1">
    <source>
        <dbReference type="SAM" id="Phobius"/>
    </source>
</evidence>
<dbReference type="PANTHER" id="PTHR46066">
    <property type="entry name" value="CHITINASE DOMAIN-CONTAINING PROTEIN 1 FAMILY MEMBER"/>
    <property type="match status" value="1"/>
</dbReference>
<feature type="domain" description="GH18" evidence="2">
    <location>
        <begin position="277"/>
        <end position="589"/>
    </location>
</feature>
<organism evidence="3 4">
    <name type="scientific">Enterocloster bolteae (strain ATCC BAA-613 / DSM 15670 / CCUG 46953 / JCM 12243 / WAL 16351)</name>
    <name type="common">Clostridium bolteae</name>
    <dbReference type="NCBI Taxonomy" id="411902"/>
    <lineage>
        <taxon>Bacteria</taxon>
        <taxon>Bacillati</taxon>
        <taxon>Bacillota</taxon>
        <taxon>Clostridia</taxon>
        <taxon>Lachnospirales</taxon>
        <taxon>Lachnospiraceae</taxon>
        <taxon>Enterocloster</taxon>
    </lineage>
</organism>
<dbReference type="Proteomes" id="UP000005396">
    <property type="component" value="Unassembled WGS sequence"/>
</dbReference>
<name>A8RPZ1_ENTBW</name>
<keyword evidence="1" id="KW-1133">Transmembrane helix</keyword>
<reference evidence="3 4" key="1">
    <citation type="submission" date="2007-08" db="EMBL/GenBank/DDBJ databases">
        <authorList>
            <person name="Fulton L."/>
            <person name="Clifton S."/>
            <person name="Fulton B."/>
            <person name="Xu J."/>
            <person name="Minx P."/>
            <person name="Pepin K.H."/>
            <person name="Johnson M."/>
            <person name="Thiruvilangam P."/>
            <person name="Bhonagiri V."/>
            <person name="Nash W.E."/>
            <person name="Mardis E.R."/>
            <person name="Wilson R.K."/>
        </authorList>
    </citation>
    <scope>NUCLEOTIDE SEQUENCE [LARGE SCALE GENOMIC DNA]</scope>
    <source>
        <strain evidence="4">ATCC BAA-613 / DSM 15670 / CCUG 46953 / JCM 12243 / WAL 16351</strain>
    </source>
</reference>
<dbReference type="Gene3D" id="3.10.50.10">
    <property type="match status" value="1"/>
</dbReference>
<reference evidence="3 4" key="2">
    <citation type="submission" date="2007-09" db="EMBL/GenBank/DDBJ databases">
        <title>Draft genome sequence of Clostridium bolteae (ATCC BAA-613).</title>
        <authorList>
            <person name="Sudarsanam P."/>
            <person name="Ley R."/>
            <person name="Guruge J."/>
            <person name="Turnbaugh P.J."/>
            <person name="Mahowald M."/>
            <person name="Liep D."/>
            <person name="Gordon J."/>
        </authorList>
    </citation>
    <scope>NUCLEOTIDE SEQUENCE [LARGE SCALE GENOMIC DNA]</scope>
    <source>
        <strain evidence="4">ATCC BAA-613 / DSM 15670 / CCUG 46953 / JCM 12243 / WAL 16351</strain>
    </source>
</reference>
<dbReference type="InterPro" id="IPR041382">
    <property type="entry name" value="SH3_16"/>
</dbReference>
<dbReference type="GO" id="GO:0008061">
    <property type="term" value="F:chitin binding"/>
    <property type="evidence" value="ECO:0007669"/>
    <property type="project" value="InterPro"/>
</dbReference>
<evidence type="ECO:0000313" key="3">
    <source>
        <dbReference type="EMBL" id="EDP17112.1"/>
    </source>
</evidence>
<keyword evidence="1" id="KW-0472">Membrane</keyword>
<proteinExistence type="predicted"/>
<feature type="transmembrane region" description="Helical" evidence="1">
    <location>
        <begin position="39"/>
        <end position="62"/>
    </location>
</feature>
<sequence length="589" mass="66157">MTVNCKQIIGTYTLFCGRIKTIIRKLEDRMSRRRQGHGCGITVLVLLFIFILAGSGLGVFFAKKYMPSNELADKSRVFGIKGGQVALILDNQVQEEKGIYEDGQVYLPVDWVNEHLNERFYWDEGEQLLVYALPESIVYADESTQGEKGPLFKVTQDGMYLSLGVVVNYTDIRTQAFATSQIKRVFIDTSWQPYDTAVLKKTGQVRVKGGVKSQIITEAAAGETVDVLETMDKWSRVRTADGYIGYVENRKLEAGEQIAPVSTFEAPVYTSISMDGKVRLGFHQVTRQEGNNTLEDYASNARGMNVIVPTWFNVVSSDGTYTSLASKDYVDKAHDMGLKVWAMVENVSTQESIKNLNTKTLMSSTSTRKKLIEKLMNEADTYGFDGFNLDFESLKAEAGPHYVQFIREMSVACRNKGLVLSVDNYVPSSYTAFYNRKEQGIVADYVIVMGYDEHYAGGEAGSVSSIPYVREGIENTLKEVPKEKVINAVPFYTRVWTVNEGKTSSKAYGISDARQWVEENQVELTWDKLLGQYYGETVSGSGQQYIWMEEEDSMKLKIDLIKEFDLAGVACWKLGFEPADIWDIVSGVK</sequence>
<dbReference type="PANTHER" id="PTHR46066:SF2">
    <property type="entry name" value="CHITINASE DOMAIN-CONTAINING PROTEIN 1"/>
    <property type="match status" value="1"/>
</dbReference>
<keyword evidence="1" id="KW-0812">Transmembrane</keyword>
<evidence type="ECO:0000259" key="2">
    <source>
        <dbReference type="PROSITE" id="PS51910"/>
    </source>
</evidence>
<gene>
    <name evidence="3" type="ORF">CLOBOL_02608</name>
</gene>
<dbReference type="AlphaFoldDB" id="A8RPZ1"/>
<dbReference type="PaxDb" id="411902-CLOBOL_02608"/>
<dbReference type="InterPro" id="IPR001223">
    <property type="entry name" value="Glyco_hydro18_cat"/>
</dbReference>
<dbReference type="GO" id="GO:0005975">
    <property type="term" value="P:carbohydrate metabolic process"/>
    <property type="evidence" value="ECO:0007669"/>
    <property type="project" value="InterPro"/>
</dbReference>